<dbReference type="AlphaFoldDB" id="A0A1F7RU08"/>
<name>A0A1F7RU08_9BACT</name>
<comment type="caution">
    <text evidence="1">The sequence shown here is derived from an EMBL/GenBank/DDBJ whole genome shotgun (WGS) entry which is preliminary data.</text>
</comment>
<protein>
    <submittedName>
        <fullName evidence="1">Gas vesicle protein GvpG</fullName>
    </submittedName>
</protein>
<organism evidence="1 2">
    <name type="scientific">Candidatus Schekmanbacteria bacterium RBG_16_38_10</name>
    <dbReference type="NCBI Taxonomy" id="1817879"/>
    <lineage>
        <taxon>Bacteria</taxon>
        <taxon>Candidatus Schekmaniibacteriota</taxon>
    </lineage>
</organism>
<dbReference type="EMBL" id="MGDE01000154">
    <property type="protein sequence ID" value="OGL45056.1"/>
    <property type="molecule type" value="Genomic_DNA"/>
</dbReference>
<accession>A0A1F7RU08</accession>
<dbReference type="Proteomes" id="UP000178797">
    <property type="component" value="Unassembled WGS sequence"/>
</dbReference>
<reference evidence="1 2" key="1">
    <citation type="journal article" date="2016" name="Nat. Commun.">
        <title>Thousands of microbial genomes shed light on interconnected biogeochemical processes in an aquifer system.</title>
        <authorList>
            <person name="Anantharaman K."/>
            <person name="Brown C.T."/>
            <person name="Hug L.A."/>
            <person name="Sharon I."/>
            <person name="Castelle C.J."/>
            <person name="Probst A.J."/>
            <person name="Thomas B.C."/>
            <person name="Singh A."/>
            <person name="Wilkins M.J."/>
            <person name="Karaoz U."/>
            <person name="Brodie E.L."/>
            <person name="Williams K.H."/>
            <person name="Hubbard S.S."/>
            <person name="Banfield J.F."/>
        </authorList>
    </citation>
    <scope>NUCLEOTIDE SEQUENCE [LARGE SCALE GENOMIC DNA]</scope>
</reference>
<dbReference type="Pfam" id="PF05120">
    <property type="entry name" value="GvpG"/>
    <property type="match status" value="1"/>
</dbReference>
<gene>
    <name evidence="1" type="ORF">A2W05_08570</name>
</gene>
<dbReference type="InterPro" id="IPR007804">
    <property type="entry name" value="GvpG"/>
</dbReference>
<evidence type="ECO:0000313" key="2">
    <source>
        <dbReference type="Proteomes" id="UP000178797"/>
    </source>
</evidence>
<evidence type="ECO:0000313" key="1">
    <source>
        <dbReference type="EMBL" id="OGL45056.1"/>
    </source>
</evidence>
<proteinExistence type="predicted"/>
<sequence>MPVKGFIGIFKKIHEMAEQELSDEGYIRERLMELQLRFELDEISEEEYTKQEKELMIRLDAIRKAKEEV</sequence>